<dbReference type="SUPFAM" id="SSF51735">
    <property type="entry name" value="NAD(P)-binding Rossmann-fold domains"/>
    <property type="match status" value="1"/>
</dbReference>
<dbReference type="InterPro" id="IPR051468">
    <property type="entry name" value="Fungal_SecMetab_SDRs"/>
</dbReference>
<dbReference type="AlphaFoldDB" id="A0A8S0WWY3"/>
<protein>
    <submittedName>
        <fullName evidence="5">Uncharacterized protein</fullName>
    </submittedName>
</protein>
<keyword evidence="3" id="KW-0560">Oxidoreductase</keyword>
<dbReference type="GO" id="GO:0005737">
    <property type="term" value="C:cytoplasm"/>
    <property type="evidence" value="ECO:0007669"/>
    <property type="project" value="TreeGrafter"/>
</dbReference>
<dbReference type="InterPro" id="IPR036291">
    <property type="entry name" value="NAD(P)-bd_dom_sf"/>
</dbReference>
<evidence type="ECO:0000256" key="2">
    <source>
        <dbReference type="ARBA" id="ARBA00022857"/>
    </source>
</evidence>
<sequence length="240" mass="26163">MSPIKVYLTSAIRGIGLGLATALQELSAKFPGKVEILRLVSADVQRHKDVANLIQDKHGYVDVVIANTVGLYDQLSTIIAVPSARFQSTYSADTLKSTPQGSSFSSKPSSLSSKRASRRPSLFPSRSITSGGGSLTAYIDQSYEIVAYGASKATLNYITRRIHFENEWLVAFPLSPGVVKTDMTYQAREMDKKGEMAKLQDQVFISVEDASVMLVNIIDIATREKEGGELVNVDGGRIPW</sequence>
<dbReference type="OrthoDB" id="9876299at2759"/>
<comment type="similarity">
    <text evidence="1">Belongs to the short-chain dehydrogenases/reductases (SDR) family.</text>
</comment>
<keyword evidence="2" id="KW-0521">NADP</keyword>
<dbReference type="Proteomes" id="UP000467700">
    <property type="component" value="Unassembled WGS sequence"/>
</dbReference>
<keyword evidence="6" id="KW-1185">Reference proteome</keyword>
<evidence type="ECO:0000256" key="4">
    <source>
        <dbReference type="SAM" id="MobiDB-lite"/>
    </source>
</evidence>
<feature type="compositionally biased region" description="Low complexity" evidence="4">
    <location>
        <begin position="96"/>
        <end position="114"/>
    </location>
</feature>
<accession>A0A8S0WWY3</accession>
<dbReference type="Gene3D" id="3.40.50.720">
    <property type="entry name" value="NAD(P)-binding Rossmann-like Domain"/>
    <property type="match status" value="1"/>
</dbReference>
<evidence type="ECO:0000313" key="6">
    <source>
        <dbReference type="Proteomes" id="UP000467700"/>
    </source>
</evidence>
<evidence type="ECO:0000256" key="3">
    <source>
        <dbReference type="ARBA" id="ARBA00023002"/>
    </source>
</evidence>
<reference evidence="5 6" key="1">
    <citation type="submission" date="2020-01" db="EMBL/GenBank/DDBJ databases">
        <authorList>
            <person name="Gupta K D."/>
        </authorList>
    </citation>
    <scope>NUCLEOTIDE SEQUENCE [LARGE SCALE GENOMIC DNA]</scope>
</reference>
<dbReference type="PANTHER" id="PTHR43544:SF7">
    <property type="entry name" value="NADB-LER2"/>
    <property type="match status" value="1"/>
</dbReference>
<comment type="caution">
    <text evidence="5">The sequence shown here is derived from an EMBL/GenBank/DDBJ whole genome shotgun (WGS) entry which is preliminary data.</text>
</comment>
<dbReference type="PANTHER" id="PTHR43544">
    <property type="entry name" value="SHORT-CHAIN DEHYDROGENASE/REDUCTASE"/>
    <property type="match status" value="1"/>
</dbReference>
<organism evidence="5 6">
    <name type="scientific">Cyclocybe aegerita</name>
    <name type="common">Black poplar mushroom</name>
    <name type="synonym">Agrocybe aegerita</name>
    <dbReference type="NCBI Taxonomy" id="1973307"/>
    <lineage>
        <taxon>Eukaryota</taxon>
        <taxon>Fungi</taxon>
        <taxon>Dikarya</taxon>
        <taxon>Basidiomycota</taxon>
        <taxon>Agaricomycotina</taxon>
        <taxon>Agaricomycetes</taxon>
        <taxon>Agaricomycetidae</taxon>
        <taxon>Agaricales</taxon>
        <taxon>Agaricineae</taxon>
        <taxon>Bolbitiaceae</taxon>
        <taxon>Cyclocybe</taxon>
    </lineage>
</organism>
<evidence type="ECO:0000256" key="1">
    <source>
        <dbReference type="ARBA" id="ARBA00006484"/>
    </source>
</evidence>
<evidence type="ECO:0000313" key="5">
    <source>
        <dbReference type="EMBL" id="CAA7260848.1"/>
    </source>
</evidence>
<gene>
    <name evidence="5" type="ORF">AAE3_LOCUS3117</name>
</gene>
<dbReference type="EMBL" id="CACVBS010000031">
    <property type="protein sequence ID" value="CAA7260848.1"/>
    <property type="molecule type" value="Genomic_DNA"/>
</dbReference>
<feature type="region of interest" description="Disordered" evidence="4">
    <location>
        <begin position="94"/>
        <end position="125"/>
    </location>
</feature>
<proteinExistence type="inferred from homology"/>
<dbReference type="GO" id="GO:0016491">
    <property type="term" value="F:oxidoreductase activity"/>
    <property type="evidence" value="ECO:0007669"/>
    <property type="project" value="UniProtKB-KW"/>
</dbReference>
<dbReference type="InterPro" id="IPR002347">
    <property type="entry name" value="SDR_fam"/>
</dbReference>
<name>A0A8S0WWY3_CYCAE</name>
<dbReference type="PRINTS" id="PR00081">
    <property type="entry name" value="GDHRDH"/>
</dbReference>